<sequence length="185" mass="21836">MATSTKTHYFETFVEESKVVTVLKKFLDDGELCYYRYVAIPNRLGLRKMEGRWGMKIYGVLQYNQRMSKKAVRQMFSSQRVYMAALLTAKRPIVLMLVRLYVVCECYGLSYTDTRCSNTPIGFGGRTTTNEVKYMKPYIKALTHYEDCERCDFSYRDLEGARQICKYKSMLRKKMEKRNMPLFGR</sequence>
<organism evidence="1 2">
    <name type="scientific">Paramuricea clavata</name>
    <name type="common">Red gorgonian</name>
    <name type="synonym">Violescent sea-whip</name>
    <dbReference type="NCBI Taxonomy" id="317549"/>
    <lineage>
        <taxon>Eukaryota</taxon>
        <taxon>Metazoa</taxon>
        <taxon>Cnidaria</taxon>
        <taxon>Anthozoa</taxon>
        <taxon>Octocorallia</taxon>
        <taxon>Malacalcyonacea</taxon>
        <taxon>Plexauridae</taxon>
        <taxon>Paramuricea</taxon>
    </lineage>
</organism>
<dbReference type="EMBL" id="CACRXK020000309">
    <property type="protein sequence ID" value="CAB3980641.1"/>
    <property type="molecule type" value="Genomic_DNA"/>
</dbReference>
<evidence type="ECO:0000313" key="1">
    <source>
        <dbReference type="EMBL" id="CAB3980641.1"/>
    </source>
</evidence>
<protein>
    <submittedName>
        <fullName evidence="1">Uncharacterized protein</fullName>
    </submittedName>
</protein>
<accession>A0A7D9DA54</accession>
<keyword evidence="2" id="KW-1185">Reference proteome</keyword>
<proteinExistence type="predicted"/>
<gene>
    <name evidence="1" type="ORF">PACLA_8A040159</name>
</gene>
<comment type="caution">
    <text evidence="1">The sequence shown here is derived from an EMBL/GenBank/DDBJ whole genome shotgun (WGS) entry which is preliminary data.</text>
</comment>
<name>A0A7D9DA54_PARCT</name>
<dbReference type="AlphaFoldDB" id="A0A7D9DA54"/>
<dbReference type="Proteomes" id="UP001152795">
    <property type="component" value="Unassembled WGS sequence"/>
</dbReference>
<reference evidence="1" key="1">
    <citation type="submission" date="2020-04" db="EMBL/GenBank/DDBJ databases">
        <authorList>
            <person name="Alioto T."/>
            <person name="Alioto T."/>
            <person name="Gomez Garrido J."/>
        </authorList>
    </citation>
    <scope>NUCLEOTIDE SEQUENCE</scope>
    <source>
        <strain evidence="1">A484AB</strain>
    </source>
</reference>
<evidence type="ECO:0000313" key="2">
    <source>
        <dbReference type="Proteomes" id="UP001152795"/>
    </source>
</evidence>